<dbReference type="InterPro" id="IPR011604">
    <property type="entry name" value="PDDEXK-like_dom_sf"/>
</dbReference>
<proteinExistence type="predicted"/>
<keyword evidence="2" id="KW-0614">Plasmid</keyword>
<dbReference type="InterPro" id="IPR004335">
    <property type="entry name" value="DUF244"/>
</dbReference>
<dbReference type="Proteomes" id="UP000000611">
    <property type="component" value="Plasmid pl27"/>
</dbReference>
<protein>
    <submittedName>
        <fullName evidence="2">BppA</fullName>
    </submittedName>
</protein>
<dbReference type="RefSeq" id="WP_012539803.1">
    <property type="nucleotide sequence ID" value="NC_011265.1"/>
</dbReference>
<geneLocation type="plasmid" evidence="2 3">
    <name>pl27</name>
</geneLocation>
<organism evidence="2 3">
    <name type="scientific">Borrelia duttonii (strain Ly)</name>
    <dbReference type="NCBI Taxonomy" id="412419"/>
    <lineage>
        <taxon>Bacteria</taxon>
        <taxon>Pseudomonadati</taxon>
        <taxon>Spirochaetota</taxon>
        <taxon>Spirochaetia</taxon>
        <taxon>Spirochaetales</taxon>
        <taxon>Borreliaceae</taxon>
        <taxon>Borrelia</taxon>
    </lineage>
</organism>
<evidence type="ECO:0000313" key="3">
    <source>
        <dbReference type="Proteomes" id="UP000000611"/>
    </source>
</evidence>
<dbReference type="InterPro" id="IPR011335">
    <property type="entry name" value="Restrct_endonuc-II-like"/>
</dbReference>
<reference evidence="2 3" key="1">
    <citation type="journal article" date="2008" name="PLoS Genet.">
        <title>The genome of Borrelia recurrentis, the agent of deadly louse-borne relapsing fever, is a degraded subset of tick-borne Borrelia duttonii.</title>
        <authorList>
            <person name="Lescot M."/>
            <person name="Audic S."/>
            <person name="Robert C."/>
            <person name="Nguyen T.T."/>
            <person name="Blanc G."/>
            <person name="Cutler S.J."/>
            <person name="Wincker P."/>
            <person name="Couloux A."/>
            <person name="Claverie J.-M."/>
            <person name="Raoult D."/>
            <person name="Drancourt M."/>
        </authorList>
    </citation>
    <scope>NUCLEOTIDE SEQUENCE [LARGE SCALE GENOMIC DNA]</scope>
    <source>
        <strain evidence="2 3">Ly</strain>
    </source>
</reference>
<name>B5RNR7_BORDL</name>
<dbReference type="Pfam" id="PF03112">
    <property type="entry name" value="DUF244"/>
    <property type="match status" value="1"/>
</dbReference>
<dbReference type="SUPFAM" id="SSF52980">
    <property type="entry name" value="Restriction endonuclease-like"/>
    <property type="match status" value="1"/>
</dbReference>
<gene>
    <name evidence="2" type="primary">bppA</name>
    <name evidence="2" type="ordered locus">BDU_11001</name>
</gene>
<keyword evidence="3" id="KW-1185">Reference proteome</keyword>
<dbReference type="EMBL" id="CP000983">
    <property type="protein sequence ID" value="ACH94003.1"/>
    <property type="molecule type" value="Genomic_DNA"/>
</dbReference>
<dbReference type="KEGG" id="bdu:BDU_11001"/>
<dbReference type="Gene3D" id="3.90.320.10">
    <property type="match status" value="1"/>
</dbReference>
<evidence type="ECO:0000259" key="1">
    <source>
        <dbReference type="Pfam" id="PF09588"/>
    </source>
</evidence>
<feature type="domain" description="YqaJ viral recombinase" evidence="1">
    <location>
        <begin position="89"/>
        <end position="240"/>
    </location>
</feature>
<dbReference type="InterPro" id="IPR019080">
    <property type="entry name" value="YqaJ_viral_recombinase"/>
</dbReference>
<sequence length="456" mass="52007">MNINDMLTTAKTINNGAKKVNQQDLYTQQVIKGLESFIPVPDSDNNKQTNVSKMSKIGRKLPGIKKNEYFKFNSKVDFSIQRGTLTKFGASEVGSIFLGAEAAAELIVSRVLKSFGKEVPYKDNLHIKKGKALENLGFDEFLRIYSDNIQVLHKNKYANGIDKYNYFKRVGRLDNIVGATIDGWFVNNQGEAELLEIKCSDSNYLTSAITEYNQTGNFLDSKYFFKYYVQAQVQLACTGLSKCNLFFLIGDEPVNCVIERNNGFIGKVMVYIMTLDMEVERICNIINSDKSIELANIDIEDLTNHIKLLLQDSEFCSELAELNYKDEFISFINIVKLNIGAEEQELLEKHLVDIQSKQTEIEKKEKENAKELYALTKSDKDVLKDIFGKLSMEFSLTDNIVYRLGKNVFALNSGKRAIKDRFKLITDHYDYYYINDISSRRKFSISNPVSSTSYAI</sequence>
<evidence type="ECO:0000313" key="2">
    <source>
        <dbReference type="EMBL" id="ACH94003.1"/>
    </source>
</evidence>
<dbReference type="HOGENOM" id="CLU_053647_0_0_12"/>
<dbReference type="Pfam" id="PF09588">
    <property type="entry name" value="YqaJ"/>
    <property type="match status" value="1"/>
</dbReference>
<accession>B5RNR7</accession>
<dbReference type="AlphaFoldDB" id="B5RNR7"/>
<dbReference type="OrthoDB" id="351039at2"/>